<feature type="transmembrane region" description="Helical" evidence="5">
    <location>
        <begin position="221"/>
        <end position="243"/>
    </location>
</feature>
<reference evidence="7" key="1">
    <citation type="journal article" date="2011" name="PLoS Genet.">
        <title>The genome sequence of the leaf-cutter ant Atta cephalotes reveals insights into its obligate symbiotic lifestyle.</title>
        <authorList>
            <person name="Suen G."/>
            <person name="Teiling C."/>
            <person name="Li L."/>
            <person name="Holt C."/>
            <person name="Abouheif E."/>
            <person name="Bornberg-Bauer E."/>
            <person name="Bouffard P."/>
            <person name="Caldera E.J."/>
            <person name="Cash E."/>
            <person name="Cavanaugh A."/>
            <person name="Denas O."/>
            <person name="Elhaik E."/>
            <person name="Fave M.J."/>
            <person name="Gadau J."/>
            <person name="Gibson J.D."/>
            <person name="Graur D."/>
            <person name="Grubbs K.J."/>
            <person name="Hagen D.E."/>
            <person name="Harkins T.T."/>
            <person name="Helmkampf M."/>
            <person name="Hu H."/>
            <person name="Johnson B.R."/>
            <person name="Kim J."/>
            <person name="Marsh S.E."/>
            <person name="Moeller J.A."/>
            <person name="Munoz-Torres M.C."/>
            <person name="Murphy M.C."/>
            <person name="Naughton M.C."/>
            <person name="Nigam S."/>
            <person name="Overson R."/>
            <person name="Rajakumar R."/>
            <person name="Reese J.T."/>
            <person name="Scott J.J."/>
            <person name="Smith C.R."/>
            <person name="Tao S."/>
            <person name="Tsutsui N.D."/>
            <person name="Viljakainen L."/>
            <person name="Wissler L."/>
            <person name="Yandell M.D."/>
            <person name="Zimmer F."/>
            <person name="Taylor J."/>
            <person name="Slater S.C."/>
            <person name="Clifton S.W."/>
            <person name="Warren W.C."/>
            <person name="Elsik C.G."/>
            <person name="Smith C.D."/>
            <person name="Weinstock G.M."/>
            <person name="Gerardo N.M."/>
            <person name="Currie C.R."/>
        </authorList>
    </citation>
    <scope>NUCLEOTIDE SEQUENCE [LARGE SCALE GENOMIC DNA]</scope>
</reference>
<name>A0A158NW20_ATTCE</name>
<dbReference type="STRING" id="12957.A0A158NW20"/>
<feature type="transmembrane region" description="Helical" evidence="5">
    <location>
        <begin position="178"/>
        <end position="196"/>
    </location>
</feature>
<feature type="transmembrane region" description="Helical" evidence="5">
    <location>
        <begin position="490"/>
        <end position="511"/>
    </location>
</feature>
<feature type="transmembrane region" description="Helical" evidence="5">
    <location>
        <begin position="320"/>
        <end position="342"/>
    </location>
</feature>
<keyword evidence="2 5" id="KW-0812">Transmembrane</keyword>
<dbReference type="eggNOG" id="KOG0411">
    <property type="taxonomic scope" value="Eukaryota"/>
</dbReference>
<feature type="transmembrane region" description="Helical" evidence="5">
    <location>
        <begin position="148"/>
        <end position="166"/>
    </location>
</feature>
<evidence type="ECO:0000313" key="7">
    <source>
        <dbReference type="Proteomes" id="UP000005205"/>
    </source>
</evidence>
<evidence type="ECO:0000256" key="2">
    <source>
        <dbReference type="ARBA" id="ARBA00022692"/>
    </source>
</evidence>
<dbReference type="InParanoid" id="A0A158NW20"/>
<dbReference type="InterPro" id="IPR009447">
    <property type="entry name" value="PIGW/GWT1"/>
</dbReference>
<keyword evidence="5" id="KW-0012">Acyltransferase</keyword>
<comment type="subcellular location">
    <subcellularLocation>
        <location evidence="5">Endoplasmic reticulum membrane</location>
        <topology evidence="5">Multi-pass membrane protein</topology>
    </subcellularLocation>
    <subcellularLocation>
        <location evidence="1">Membrane</location>
        <topology evidence="1">Multi-pass membrane protein</topology>
    </subcellularLocation>
</comment>
<dbReference type="PANTHER" id="PTHR20661">
    <property type="entry name" value="PHOSPHATIDYLINOSITOL-GLYCAN BIOSYNTHESIS CLASS W PROTEIN"/>
    <property type="match status" value="1"/>
</dbReference>
<protein>
    <recommendedName>
        <fullName evidence="5">Phosphatidylinositol-glycan biosynthesis class W protein</fullName>
        <ecNumber evidence="5">2.3.-.-</ecNumber>
    </recommendedName>
</protein>
<gene>
    <name evidence="6" type="primary">105624995</name>
</gene>
<keyword evidence="4 5" id="KW-0472">Membrane</keyword>
<keyword evidence="5" id="KW-0256">Endoplasmic reticulum</keyword>
<feature type="transmembrane region" description="Helical" evidence="5">
    <location>
        <begin position="79"/>
        <end position="98"/>
    </location>
</feature>
<feature type="transmembrane region" description="Helical" evidence="5">
    <location>
        <begin position="407"/>
        <end position="428"/>
    </location>
</feature>
<feature type="transmembrane region" description="Helical" evidence="5">
    <location>
        <begin position="518"/>
        <end position="538"/>
    </location>
</feature>
<proteinExistence type="inferred from homology"/>
<dbReference type="KEGG" id="acep:105624995"/>
<feature type="transmembrane region" description="Helical" evidence="5">
    <location>
        <begin position="104"/>
        <end position="120"/>
    </location>
</feature>
<reference evidence="6" key="2">
    <citation type="submission" date="2016-04" db="UniProtKB">
        <authorList>
            <consortium name="EnsemblMetazoa"/>
        </authorList>
    </citation>
    <scope>IDENTIFICATION</scope>
</reference>
<dbReference type="GO" id="GO:0006506">
    <property type="term" value="P:GPI anchor biosynthetic process"/>
    <property type="evidence" value="ECO:0007669"/>
    <property type="project" value="UniProtKB-UniPathway"/>
</dbReference>
<dbReference type="EMBL" id="ADTU01027696">
    <property type="status" value="NOT_ANNOTATED_CDS"/>
    <property type="molecule type" value="Genomic_DNA"/>
</dbReference>
<evidence type="ECO:0000256" key="4">
    <source>
        <dbReference type="ARBA" id="ARBA00023136"/>
    </source>
</evidence>
<dbReference type="PIRSF" id="PIRSF017321">
    <property type="entry name" value="GWT1"/>
    <property type="match status" value="1"/>
</dbReference>
<dbReference type="Proteomes" id="UP000005205">
    <property type="component" value="Unassembled WGS sequence"/>
</dbReference>
<dbReference type="GO" id="GO:0005789">
    <property type="term" value="C:endoplasmic reticulum membrane"/>
    <property type="evidence" value="ECO:0007669"/>
    <property type="project" value="UniProtKB-SubCell"/>
</dbReference>
<comment type="function">
    <text evidence="5">A acetyltransferase, which acetylates the inositol ring of phosphatidylinositol during biosynthesis of GPI-anchor.</text>
</comment>
<dbReference type="EC" id="2.3.-.-" evidence="5"/>
<keyword evidence="5" id="KW-0337">GPI-anchor biosynthesis</keyword>
<keyword evidence="7" id="KW-1185">Reference proteome</keyword>
<dbReference type="EnsemblMetazoa" id="XM_012206338.1">
    <property type="protein sequence ID" value="XP_012061728.1"/>
    <property type="gene ID" value="LOC105624995"/>
</dbReference>
<evidence type="ECO:0000256" key="3">
    <source>
        <dbReference type="ARBA" id="ARBA00022989"/>
    </source>
</evidence>
<dbReference type="UniPathway" id="UPA00196"/>
<feature type="transmembrane region" description="Helical" evidence="5">
    <location>
        <begin position="255"/>
        <end position="275"/>
    </location>
</feature>
<evidence type="ECO:0000256" key="1">
    <source>
        <dbReference type="ARBA" id="ARBA00004141"/>
    </source>
</evidence>
<dbReference type="GO" id="GO:0072659">
    <property type="term" value="P:protein localization to plasma membrane"/>
    <property type="evidence" value="ECO:0007669"/>
    <property type="project" value="TreeGrafter"/>
</dbReference>
<feature type="transmembrane region" description="Helical" evidence="5">
    <location>
        <begin position="375"/>
        <end position="395"/>
    </location>
</feature>
<dbReference type="Pfam" id="PF06423">
    <property type="entry name" value="GWT1"/>
    <property type="match status" value="1"/>
</dbReference>
<keyword evidence="3 5" id="KW-1133">Transmembrane helix</keyword>
<dbReference type="AlphaFoldDB" id="A0A158NW20"/>
<comment type="pathway">
    <text evidence="5">Glycolipid biosynthesis; glycosylphosphatidylinositol-anchor biosynthesis.</text>
</comment>
<comment type="similarity">
    <text evidence="5">Belongs to the PIGW family.</text>
</comment>
<evidence type="ECO:0000313" key="6">
    <source>
        <dbReference type="EnsemblMetazoa" id="XP_012061728.1"/>
    </source>
</evidence>
<accession>A0A158NW20</accession>
<dbReference type="OrthoDB" id="15270at2759"/>
<feature type="transmembrane region" description="Helical" evidence="5">
    <location>
        <begin position="45"/>
        <end position="67"/>
    </location>
</feature>
<organism evidence="6 7">
    <name type="scientific">Atta cephalotes</name>
    <name type="common">Leafcutter ant</name>
    <dbReference type="NCBI Taxonomy" id="12957"/>
    <lineage>
        <taxon>Eukaryota</taxon>
        <taxon>Metazoa</taxon>
        <taxon>Ecdysozoa</taxon>
        <taxon>Arthropoda</taxon>
        <taxon>Hexapoda</taxon>
        <taxon>Insecta</taxon>
        <taxon>Pterygota</taxon>
        <taxon>Neoptera</taxon>
        <taxon>Endopterygota</taxon>
        <taxon>Hymenoptera</taxon>
        <taxon>Apocrita</taxon>
        <taxon>Aculeata</taxon>
        <taxon>Formicoidea</taxon>
        <taxon>Formicidae</taxon>
        <taxon>Myrmicinae</taxon>
        <taxon>Atta</taxon>
    </lineage>
</organism>
<evidence type="ECO:0000256" key="5">
    <source>
        <dbReference type="RuleBase" id="RU280819"/>
    </source>
</evidence>
<sequence length="544" mass="62338">MNNEWINRNQCLKFDLTMTVPASKEQYRFEQEAFVSNHEGTTPQAVIFTLLPTIWSIILAITTVEVLKKYIYIHKNIRVVIEFVLTIIPTILCCTILSEYIGSICVIIILVSALNISLVMQKRINCSNLNITEQPVTDKIPFITNFRALTNIITAICILAVDFHIFPRKFAKTEVFGYSLMDTGVGLFVLANALVAPEARDFSTYRQASFLKTLTRNMSKCFRSCIPLLILGFGRFAVVEYVGYQKHVTEYGVHWNFFITLAIVKLFTSMITSTINSKYSYLSGIWILCMHEYTINTKDLKTWILGDEPRDDFFSANREGLISIPGYVGLYFVGVAIGRFIYSTCHLHATSSIDLNMKLSFFEMKGQYIGPLPSLYIKLFMISALIYLAILSCGFKISRRLANVGYCMWIVVLTTALLSFLVFIQFVLELMNIANWVSDGDNVWIEYKMKTSKNLLVNLKKHVESKKEENNEDMYRKSLEIFDAVNYNGLFFFLISNVMTGVVNMLMYTLYVKQSLALLILIIYMAVNIFSVLILYRLKIPIKL</sequence>
<dbReference type="PANTHER" id="PTHR20661:SF0">
    <property type="entry name" value="PHOSPHATIDYLINOSITOL-GLYCAN BIOSYNTHESIS CLASS W PROTEIN"/>
    <property type="match status" value="1"/>
</dbReference>
<keyword evidence="5" id="KW-0808">Transferase</keyword>
<dbReference type="FunCoup" id="A0A158NW20">
    <property type="interactions" value="1179"/>
</dbReference>
<dbReference type="GO" id="GO:0032216">
    <property type="term" value="F:glucosaminyl-phosphatidylinositol O-acyltransferase activity"/>
    <property type="evidence" value="ECO:0007669"/>
    <property type="project" value="TreeGrafter"/>
</dbReference>